<protein>
    <submittedName>
        <fullName evidence="1">Putative FKbH-like protein</fullName>
    </submittedName>
</protein>
<evidence type="ECO:0000313" key="1">
    <source>
        <dbReference type="EMBL" id="BAQ21955.1"/>
    </source>
</evidence>
<dbReference type="Gene3D" id="3.40.50.1000">
    <property type="entry name" value="HAD superfamily/HAD-like"/>
    <property type="match status" value="1"/>
</dbReference>
<dbReference type="InterPro" id="IPR016181">
    <property type="entry name" value="Acyl_CoA_acyltransferase"/>
</dbReference>
<dbReference type="SUPFAM" id="SSF56784">
    <property type="entry name" value="HAD-like"/>
    <property type="match status" value="1"/>
</dbReference>
<organism evidence="1">
    <name type="scientific">Streptomyces versipellis</name>
    <dbReference type="NCBI Taxonomy" id="67375"/>
    <lineage>
        <taxon>Bacteria</taxon>
        <taxon>Bacillati</taxon>
        <taxon>Actinomycetota</taxon>
        <taxon>Actinomycetes</taxon>
        <taxon>Kitasatosporales</taxon>
        <taxon>Streptomycetaceae</taxon>
        <taxon>Streptomyces</taxon>
    </lineage>
</organism>
<dbReference type="InterPro" id="IPR023214">
    <property type="entry name" value="HAD_sf"/>
</dbReference>
<dbReference type="SUPFAM" id="SSF55729">
    <property type="entry name" value="Acyl-CoA N-acyltransferases (Nat)"/>
    <property type="match status" value="1"/>
</dbReference>
<dbReference type="InterPro" id="IPR036514">
    <property type="entry name" value="SGNH_hydro_sf"/>
</dbReference>
<dbReference type="InterPro" id="IPR036412">
    <property type="entry name" value="HAD-like_sf"/>
</dbReference>
<reference evidence="1" key="1">
    <citation type="journal article" date="2015" name="J. Am. Chem. Soc.">
        <title>Biosynthesis of versipelostatin: identification of an enzyme-catalyzed [4+2]-cycloaddition required for macrocyclization of spirotetronate-containing polyketides.</title>
        <authorList>
            <person name="Hashimoto T."/>
            <person name="Hashimoto J."/>
            <person name="Teruya K."/>
            <person name="Hirano T."/>
            <person name="Shin-ya K."/>
            <person name="Ikeda H."/>
            <person name="Liu H."/>
            <person name="Nishiyama M."/>
            <person name="Kuzuyama T."/>
        </authorList>
    </citation>
    <scope>NUCLEOTIDE SEQUENCE</scope>
    <source>
        <strain evidence="1">4083-SVS6</strain>
    </source>
</reference>
<dbReference type="NCBIfam" id="TIGR01686">
    <property type="entry name" value="FkbH"/>
    <property type="match status" value="1"/>
</dbReference>
<dbReference type="EMBL" id="LC006086">
    <property type="protein sequence ID" value="BAQ21955.1"/>
    <property type="molecule type" value="Genomic_DNA"/>
</dbReference>
<dbReference type="AlphaFoldDB" id="A0A0B6VRG4"/>
<name>A0A0B6VRG4_9ACTN</name>
<dbReference type="InterPro" id="IPR010037">
    <property type="entry name" value="FkbH_domain"/>
</dbReference>
<dbReference type="NCBIfam" id="TIGR01681">
    <property type="entry name" value="HAD-SF-IIIC"/>
    <property type="match status" value="1"/>
</dbReference>
<proteinExistence type="predicted"/>
<accession>A0A0B6VRG4</accession>
<gene>
    <name evidence="1" type="primary">vstC1</name>
</gene>
<dbReference type="InterPro" id="IPR010033">
    <property type="entry name" value="HAD_SF_ppase_IIIC"/>
</dbReference>
<sequence length="630" mass="69142">MATPPAGSAEDPTGAQLLALHRSGRLLSEYPRVRSLLDGVSGPALARCGQLLSRLDPDDVLREHPDITTVTMAVTGHSTLSLLMPSLTAETARHGLLLRPHMADFDSYVFDLSDPDSDLYAAGADLVLCVLDPMIVFDELPAPWTADDAERVLAEKLALLEQLIARFHTVGRGTLVLNTMPLPSRYTAQLVDHRSRARLGALWREAGARLLRLTETHPRLVVIDLDPLIAEGLPATDDRLGVYAKAHLSSQLLARYAREIGHLARHLTGRTKKALLLDLDGTLWEGTLGEDGSGVLDGDGSTAFRSFQRVVKQIGAQGVLLAVVSKNDAEPVREILRDHPDMVLREEDFVRITANWAPKHDNITELAGALNLATDSFVFVDDSPYECALVAGAHPGIAVVGLGDDPACHAWSLLRDGWFDTLELTGEDRTRVAKYQQELVRHDFLQRFDTIENHLRELRIEVRVGAATEPEVARVSQLTLRTNQFNLTVERMQPAEVRAYAETPGARVLAVHARDRFGDNGLVGAVFLRREADTVHIDNFVLSCRVFSRGIEQACLSEVLRTAEAAGAREVLGRYRRAAKNGTVKDFFPRYGFKPLSDDGTNAAFRHDLGDLVPVPDHLHLTPDNGGDAP</sequence>
<dbReference type="Gene3D" id="3.40.630.30">
    <property type="match status" value="1"/>
</dbReference>
<dbReference type="Gene3D" id="3.40.50.1110">
    <property type="entry name" value="SGNH hydrolase"/>
    <property type="match status" value="1"/>
</dbReference>